<name>A0A6L3W2M4_9ACTN</name>
<keyword evidence="2" id="KW-1185">Reference proteome</keyword>
<dbReference type="RefSeq" id="WP_151540608.1">
    <property type="nucleotide sequence ID" value="NZ_WBMR01000033.1"/>
</dbReference>
<dbReference type="EMBL" id="WBMR01000033">
    <property type="protein sequence ID" value="KAB2382239.1"/>
    <property type="molecule type" value="Genomic_DNA"/>
</dbReference>
<sequence>MSRELIVLTSEKPTLDLQVLASSPLHVTGNYVFDAEDRLLLRVQEPVLISVPGETERLLGIESATPIWWTEIHIATASPEADHLAQRCAETLDGTIWTAR</sequence>
<evidence type="ECO:0000313" key="1">
    <source>
        <dbReference type="EMBL" id="KAB2382239.1"/>
    </source>
</evidence>
<evidence type="ECO:0000313" key="2">
    <source>
        <dbReference type="Proteomes" id="UP000483004"/>
    </source>
</evidence>
<proteinExistence type="predicted"/>
<dbReference type="Proteomes" id="UP000483004">
    <property type="component" value="Unassembled WGS sequence"/>
</dbReference>
<comment type="caution">
    <text evidence="1">The sequence shown here is derived from an EMBL/GenBank/DDBJ whole genome shotgun (WGS) entry which is preliminary data.</text>
</comment>
<gene>
    <name evidence="1" type="ORF">F9B16_14665</name>
</gene>
<accession>A0A6L3W2M4</accession>
<reference evidence="1 2" key="1">
    <citation type="submission" date="2019-09" db="EMBL/GenBank/DDBJ databases">
        <title>Actinomadura physcomitrii sp. nov., a novel actinomycete isolated from moss [Physcomitrium sphaericum (Ludw) Fuernr].</title>
        <authorList>
            <person name="Liu C."/>
            <person name="Zhuang X."/>
        </authorList>
    </citation>
    <scope>NUCLEOTIDE SEQUENCE [LARGE SCALE GENOMIC DNA]</scope>
    <source>
        <strain evidence="1 2">CYP1-1B</strain>
    </source>
</reference>
<dbReference type="AlphaFoldDB" id="A0A6L3W2M4"/>
<organism evidence="1 2">
    <name type="scientific">Actinomadura montaniterrae</name>
    <dbReference type="NCBI Taxonomy" id="1803903"/>
    <lineage>
        <taxon>Bacteria</taxon>
        <taxon>Bacillati</taxon>
        <taxon>Actinomycetota</taxon>
        <taxon>Actinomycetes</taxon>
        <taxon>Streptosporangiales</taxon>
        <taxon>Thermomonosporaceae</taxon>
        <taxon>Actinomadura</taxon>
    </lineage>
</organism>
<dbReference type="OrthoDB" id="3392321at2"/>
<protein>
    <submittedName>
        <fullName evidence="1">Uncharacterized protein</fullName>
    </submittedName>
</protein>